<keyword evidence="10" id="KW-0408">Iron</keyword>
<evidence type="ECO:0000256" key="4">
    <source>
        <dbReference type="ARBA" id="ARBA00006873"/>
    </source>
</evidence>
<keyword evidence="6" id="KW-0575">Peroxidase</keyword>
<dbReference type="PRINTS" id="PR00458">
    <property type="entry name" value="PEROXIDASE"/>
</dbReference>
<protein>
    <recommendedName>
        <fullName evidence="5">peroxidase</fullName>
        <ecNumber evidence="5">1.11.1.7</ecNumber>
    </recommendedName>
</protein>
<evidence type="ECO:0000256" key="9">
    <source>
        <dbReference type="ARBA" id="ARBA00023002"/>
    </source>
</evidence>
<dbReference type="InterPro" id="IPR002016">
    <property type="entry name" value="Haem_peroxidase"/>
</dbReference>
<dbReference type="Gene3D" id="1.10.420.10">
    <property type="entry name" value="Peroxidase, domain 2"/>
    <property type="match status" value="1"/>
</dbReference>
<comment type="similarity">
    <text evidence="4">Belongs to the peroxidase family. Ascorbate peroxidase subfamily.</text>
</comment>
<feature type="domain" description="Plant heme peroxidase family profile" evidence="11">
    <location>
        <begin position="1"/>
        <end position="195"/>
    </location>
</feature>
<comment type="cofactor">
    <cofactor evidence="3">
        <name>heme b</name>
        <dbReference type="ChEBI" id="CHEBI:60344"/>
    </cofactor>
</comment>
<keyword evidence="9" id="KW-0560">Oxidoreductase</keyword>
<evidence type="ECO:0000256" key="10">
    <source>
        <dbReference type="ARBA" id="ARBA00023004"/>
    </source>
</evidence>
<proteinExistence type="inferred from homology"/>
<keyword evidence="7" id="KW-0349">Heme</keyword>
<evidence type="ECO:0000256" key="2">
    <source>
        <dbReference type="ARBA" id="ARBA00001913"/>
    </source>
</evidence>
<dbReference type="InterPro" id="IPR000823">
    <property type="entry name" value="Peroxidase_pln"/>
</dbReference>
<evidence type="ECO:0000256" key="8">
    <source>
        <dbReference type="ARBA" id="ARBA00022723"/>
    </source>
</evidence>
<name>A0ABU6QA12_9FABA</name>
<keyword evidence="8" id="KW-0479">Metal-binding</keyword>
<evidence type="ECO:0000313" key="13">
    <source>
        <dbReference type="Proteomes" id="UP001341840"/>
    </source>
</evidence>
<evidence type="ECO:0000256" key="6">
    <source>
        <dbReference type="ARBA" id="ARBA00022559"/>
    </source>
</evidence>
<dbReference type="PANTHER" id="PTHR31388:SF123">
    <property type="entry name" value="PEROXIDASE RIP1"/>
    <property type="match status" value="1"/>
</dbReference>
<dbReference type="InterPro" id="IPR019793">
    <property type="entry name" value="Peroxidases_heam-ligand_BS"/>
</dbReference>
<dbReference type="SUPFAM" id="SSF48113">
    <property type="entry name" value="Heme-dependent peroxidases"/>
    <property type="match status" value="1"/>
</dbReference>
<dbReference type="Proteomes" id="UP001341840">
    <property type="component" value="Unassembled WGS sequence"/>
</dbReference>
<evidence type="ECO:0000256" key="7">
    <source>
        <dbReference type="ARBA" id="ARBA00022617"/>
    </source>
</evidence>
<dbReference type="Pfam" id="PF00141">
    <property type="entry name" value="peroxidase"/>
    <property type="match status" value="1"/>
</dbReference>
<comment type="catalytic activity">
    <reaction evidence="1">
        <text>2 a phenolic donor + H2O2 = 2 a phenolic radical donor + 2 H2O</text>
        <dbReference type="Rhea" id="RHEA:56136"/>
        <dbReference type="ChEBI" id="CHEBI:15377"/>
        <dbReference type="ChEBI" id="CHEBI:16240"/>
        <dbReference type="ChEBI" id="CHEBI:139520"/>
        <dbReference type="ChEBI" id="CHEBI:139521"/>
        <dbReference type="EC" id="1.11.1.7"/>
    </reaction>
</comment>
<feature type="non-terminal residue" evidence="12">
    <location>
        <position position="1"/>
    </location>
</feature>
<comment type="cofactor">
    <cofactor evidence="2">
        <name>Ca(2+)</name>
        <dbReference type="ChEBI" id="CHEBI:29108"/>
    </cofactor>
</comment>
<evidence type="ECO:0000256" key="1">
    <source>
        <dbReference type="ARBA" id="ARBA00000189"/>
    </source>
</evidence>
<dbReference type="EC" id="1.11.1.7" evidence="5"/>
<dbReference type="PROSITE" id="PS50873">
    <property type="entry name" value="PEROXIDASE_4"/>
    <property type="match status" value="1"/>
</dbReference>
<organism evidence="12 13">
    <name type="scientific">Stylosanthes scabra</name>
    <dbReference type="NCBI Taxonomy" id="79078"/>
    <lineage>
        <taxon>Eukaryota</taxon>
        <taxon>Viridiplantae</taxon>
        <taxon>Streptophyta</taxon>
        <taxon>Embryophyta</taxon>
        <taxon>Tracheophyta</taxon>
        <taxon>Spermatophyta</taxon>
        <taxon>Magnoliopsida</taxon>
        <taxon>eudicotyledons</taxon>
        <taxon>Gunneridae</taxon>
        <taxon>Pentapetalae</taxon>
        <taxon>rosids</taxon>
        <taxon>fabids</taxon>
        <taxon>Fabales</taxon>
        <taxon>Fabaceae</taxon>
        <taxon>Papilionoideae</taxon>
        <taxon>50 kb inversion clade</taxon>
        <taxon>dalbergioids sensu lato</taxon>
        <taxon>Dalbergieae</taxon>
        <taxon>Pterocarpus clade</taxon>
        <taxon>Stylosanthes</taxon>
    </lineage>
</organism>
<dbReference type="PRINTS" id="PR00461">
    <property type="entry name" value="PLPEROXIDASE"/>
</dbReference>
<accession>A0ABU6QA12</accession>
<dbReference type="EMBL" id="JASCZI010000082">
    <property type="protein sequence ID" value="MED6108387.1"/>
    <property type="molecule type" value="Genomic_DNA"/>
</dbReference>
<dbReference type="PROSITE" id="PS00435">
    <property type="entry name" value="PEROXIDASE_1"/>
    <property type="match status" value="1"/>
</dbReference>
<comment type="caution">
    <text evidence="12">The sequence shown here is derived from an EMBL/GenBank/DDBJ whole genome shotgun (WGS) entry which is preliminary data.</text>
</comment>
<evidence type="ECO:0000256" key="3">
    <source>
        <dbReference type="ARBA" id="ARBA00001970"/>
    </source>
</evidence>
<sequence>LGGPHFRYHVPLGRRDSTTASYEAANTSLPSPNSNFSELLSNFNSHGLGLNDLVALSGAHSIGFSQCSSFKDRLYKYNDTDIEPKFASDLKLHNCPLKGGDTNLTPFDSTSESFDNVYYKQLLVNKGLLHSDQELFKGYNNNKRRSSESDRLVKLFSRNPIAFAKAFRDSMIKMGNMKPLVGNEGEIRLNCRKVN</sequence>
<evidence type="ECO:0000259" key="11">
    <source>
        <dbReference type="PROSITE" id="PS50873"/>
    </source>
</evidence>
<evidence type="ECO:0000256" key="5">
    <source>
        <dbReference type="ARBA" id="ARBA00012313"/>
    </source>
</evidence>
<dbReference type="InterPro" id="IPR010255">
    <property type="entry name" value="Haem_peroxidase_sf"/>
</dbReference>
<reference evidence="12 13" key="1">
    <citation type="journal article" date="2023" name="Plants (Basel)">
        <title>Bridging the Gap: Combining Genomics and Transcriptomics Approaches to Understand Stylosanthes scabra, an Orphan Legume from the Brazilian Caatinga.</title>
        <authorList>
            <person name="Ferreira-Neto J.R.C."/>
            <person name="da Silva M.D."/>
            <person name="Binneck E."/>
            <person name="de Melo N.F."/>
            <person name="da Silva R.H."/>
            <person name="de Melo A.L.T.M."/>
            <person name="Pandolfi V."/>
            <person name="Bustamante F.O."/>
            <person name="Brasileiro-Vidal A.C."/>
            <person name="Benko-Iseppon A.M."/>
        </authorList>
    </citation>
    <scope>NUCLEOTIDE SEQUENCE [LARGE SCALE GENOMIC DNA]</scope>
    <source>
        <tissue evidence="12">Leaves</tissue>
    </source>
</reference>
<evidence type="ECO:0000313" key="12">
    <source>
        <dbReference type="EMBL" id="MED6108387.1"/>
    </source>
</evidence>
<dbReference type="PANTHER" id="PTHR31388">
    <property type="entry name" value="PEROXIDASE 72-RELATED"/>
    <property type="match status" value="1"/>
</dbReference>
<gene>
    <name evidence="12" type="ORF">PIB30_023448</name>
</gene>
<keyword evidence="13" id="KW-1185">Reference proteome</keyword>